<evidence type="ECO:0000313" key="3">
    <source>
        <dbReference type="Proteomes" id="UP000825935"/>
    </source>
</evidence>
<name>A0A8T2SZ30_CERRI</name>
<dbReference type="EMBL" id="CM035421">
    <property type="protein sequence ID" value="KAH7387358.1"/>
    <property type="molecule type" value="Genomic_DNA"/>
</dbReference>
<keyword evidence="1" id="KW-0812">Transmembrane</keyword>
<feature type="transmembrane region" description="Helical" evidence="1">
    <location>
        <begin position="122"/>
        <end position="147"/>
    </location>
</feature>
<evidence type="ECO:0000313" key="2">
    <source>
        <dbReference type="EMBL" id="KAH7387358.1"/>
    </source>
</evidence>
<evidence type="ECO:0000256" key="1">
    <source>
        <dbReference type="SAM" id="Phobius"/>
    </source>
</evidence>
<feature type="transmembrane region" description="Helical" evidence="1">
    <location>
        <begin position="50"/>
        <end position="68"/>
    </location>
</feature>
<keyword evidence="1" id="KW-0472">Membrane</keyword>
<dbReference type="PANTHER" id="PTHR33115:SF50">
    <property type="entry name" value="ARM REPEAT SUPERFAMILY PROTEIN"/>
    <property type="match status" value="1"/>
</dbReference>
<dbReference type="PANTHER" id="PTHR33115">
    <property type="entry name" value="ARM REPEAT SUPERFAMILY PROTEIN"/>
    <property type="match status" value="1"/>
</dbReference>
<dbReference type="AlphaFoldDB" id="A0A8T2SZ30"/>
<dbReference type="Proteomes" id="UP000825935">
    <property type="component" value="Chromosome 16"/>
</dbReference>
<keyword evidence="1" id="KW-1133">Transmembrane helix</keyword>
<comment type="caution">
    <text evidence="2">The sequence shown here is derived from an EMBL/GenBank/DDBJ whole genome shotgun (WGS) entry which is preliminary data.</text>
</comment>
<organism evidence="2 3">
    <name type="scientific">Ceratopteris richardii</name>
    <name type="common">Triangle waterfern</name>
    <dbReference type="NCBI Taxonomy" id="49495"/>
    <lineage>
        <taxon>Eukaryota</taxon>
        <taxon>Viridiplantae</taxon>
        <taxon>Streptophyta</taxon>
        <taxon>Embryophyta</taxon>
        <taxon>Tracheophyta</taxon>
        <taxon>Polypodiopsida</taxon>
        <taxon>Polypodiidae</taxon>
        <taxon>Polypodiales</taxon>
        <taxon>Pteridineae</taxon>
        <taxon>Pteridaceae</taxon>
        <taxon>Parkerioideae</taxon>
        <taxon>Ceratopteris</taxon>
    </lineage>
</organism>
<feature type="transmembrane region" description="Helical" evidence="1">
    <location>
        <begin position="167"/>
        <end position="187"/>
    </location>
</feature>
<protein>
    <submittedName>
        <fullName evidence="2">Uncharacterized protein</fullName>
    </submittedName>
</protein>
<proteinExistence type="predicted"/>
<accession>A0A8T2SZ30</accession>
<reference evidence="2" key="1">
    <citation type="submission" date="2021-08" db="EMBL/GenBank/DDBJ databases">
        <title>WGS assembly of Ceratopteris richardii.</title>
        <authorList>
            <person name="Marchant D.B."/>
            <person name="Chen G."/>
            <person name="Jenkins J."/>
            <person name="Shu S."/>
            <person name="Leebens-Mack J."/>
            <person name="Grimwood J."/>
            <person name="Schmutz J."/>
            <person name="Soltis P."/>
            <person name="Soltis D."/>
            <person name="Chen Z.-H."/>
        </authorList>
    </citation>
    <scope>NUCLEOTIDE SEQUENCE</scope>
    <source>
        <strain evidence="2">Whitten #5841</strain>
        <tissue evidence="2">Leaf</tissue>
    </source>
</reference>
<keyword evidence="3" id="KW-1185">Reference proteome</keyword>
<sequence length="606" mass="68966">MDMHSVAIATALGFSKQDDEHDRMQTFEIRARIVRRQALTAAMLQMLLRFLRVASLTWATVVVLGGFVGDVTQWDFYLVTALLLAESFRLFLLRIDAKLLPRIPAGKEVFLRDAIFIDWQHVVATIIDFVIQHISASISVVCFGLIVHRLAHVNSHPFSNDTANLAPSLWIFYILAITNTLIGYISAMRRVYWRCRRLFKTPKSDQLVDDNSLTAFYDVIYEKAIGFGVLEATEVDLVDFAFRKMADDLKGGIHPQVVEKMNREMIDYLYNRHGGISMACEFLKGWDLWRRVAAASLPGFWISQKRIEMQKDLFWRLRDRMYGADKDAETAIRSVQNLAANWAEKHAHHEQEHPLLADDPGAGCNVVDTLVDLILKHIRPTLFFQVKALAACCRHPLVLEHLFQQHNLQISHKAHSSAGIPKDEIGKMLEELVFSIHEGRFGGAHSRAASPGLSDEYAEHHELRCPHQRSRLEALCMTLCSVIYRSNATIRIATRIYAIEILLYVLLHGNQLIRDNTMNVLIDMVDGMILPATDKDISIEADEIKAMETVRCWLSLEEFQAWSEFRVVDMTDGSYSSLSKESINNVVRCIREKITARIHGHSDGNG</sequence>
<gene>
    <name evidence="2" type="ORF">KP509_16G019400</name>
</gene>
<feature type="transmembrane region" description="Helical" evidence="1">
    <location>
        <begin position="74"/>
        <end position="92"/>
    </location>
</feature>